<evidence type="ECO:0000313" key="3">
    <source>
        <dbReference type="Proteomes" id="UP001165063"/>
    </source>
</evidence>
<gene>
    <name evidence="2" type="ORF">Amon01_000820800</name>
</gene>
<protein>
    <submittedName>
        <fullName evidence="2">Unnamed protein product</fullName>
    </submittedName>
</protein>
<organism evidence="2 3">
    <name type="scientific">Ambrosiozyma monospora</name>
    <name type="common">Yeast</name>
    <name type="synonym">Endomycopsis monosporus</name>
    <dbReference type="NCBI Taxonomy" id="43982"/>
    <lineage>
        <taxon>Eukaryota</taxon>
        <taxon>Fungi</taxon>
        <taxon>Dikarya</taxon>
        <taxon>Ascomycota</taxon>
        <taxon>Saccharomycotina</taxon>
        <taxon>Pichiomycetes</taxon>
        <taxon>Pichiales</taxon>
        <taxon>Pichiaceae</taxon>
        <taxon>Ambrosiozyma</taxon>
    </lineage>
</organism>
<feature type="transmembrane region" description="Helical" evidence="1">
    <location>
        <begin position="203"/>
        <end position="222"/>
    </location>
</feature>
<dbReference type="EMBL" id="BSXU01006970">
    <property type="protein sequence ID" value="GMG56141.1"/>
    <property type="molecule type" value="Genomic_DNA"/>
</dbReference>
<keyword evidence="1" id="KW-1133">Transmembrane helix</keyword>
<dbReference type="Proteomes" id="UP001165063">
    <property type="component" value="Unassembled WGS sequence"/>
</dbReference>
<proteinExistence type="predicted"/>
<feature type="transmembrane region" description="Helical" evidence="1">
    <location>
        <begin position="37"/>
        <end position="54"/>
    </location>
</feature>
<feature type="transmembrane region" description="Helical" evidence="1">
    <location>
        <begin position="169"/>
        <end position="191"/>
    </location>
</feature>
<name>A0A9W6Z010_AMBMO</name>
<keyword evidence="1" id="KW-0812">Transmembrane</keyword>
<comment type="caution">
    <text evidence="2">The sequence shown here is derived from an EMBL/GenBank/DDBJ whole genome shotgun (WGS) entry which is preliminary data.</text>
</comment>
<keyword evidence="3" id="KW-1185">Reference proteome</keyword>
<evidence type="ECO:0000313" key="2">
    <source>
        <dbReference type="EMBL" id="GMG56141.1"/>
    </source>
</evidence>
<keyword evidence="1" id="KW-0472">Membrane</keyword>
<dbReference type="AlphaFoldDB" id="A0A9W6Z010"/>
<sequence>MQSLNSNETLPSWPVCRHYWDYDDFTTCGKNQLLEKYPAYLAILSVALVLIRLYNTRNTKSSVALRTNSETEPLLCQQQLGFGAVNEVYEEDNSSESQLTIAQKHFDIKETSQKDDDGNPLGTAEIVFRDFSEKLKVALESILLVLQLAISASPFFFKSVAQEWKSDNLVPYYNLVFWGYLFILGAIRLATISNGLGHRLPDLWYHSFFLYTIYLTGSFFLLRSAILGHTNSKYGAWFYISQFFISSLLFLVSGSFNYGDKPVAFE</sequence>
<accession>A0A9W6Z010</accession>
<evidence type="ECO:0000256" key="1">
    <source>
        <dbReference type="SAM" id="Phobius"/>
    </source>
</evidence>
<feature type="transmembrane region" description="Helical" evidence="1">
    <location>
        <begin position="234"/>
        <end position="252"/>
    </location>
</feature>
<reference evidence="2" key="1">
    <citation type="submission" date="2023-04" db="EMBL/GenBank/DDBJ databases">
        <title>Ambrosiozyma monospora NBRC 1965.</title>
        <authorList>
            <person name="Ichikawa N."/>
            <person name="Sato H."/>
            <person name="Tonouchi N."/>
        </authorList>
    </citation>
    <scope>NUCLEOTIDE SEQUENCE</scope>
    <source>
        <strain evidence="2">NBRC 1965</strain>
    </source>
</reference>